<dbReference type="PRINTS" id="PR00793">
    <property type="entry name" value="PROAMNOPTASE"/>
</dbReference>
<dbReference type="Pfam" id="PF00561">
    <property type="entry name" value="Abhydrolase_1"/>
    <property type="match status" value="1"/>
</dbReference>
<dbReference type="InterPro" id="IPR000073">
    <property type="entry name" value="AB_hydrolase_1"/>
</dbReference>
<organism evidence="5 6">
    <name type="scientific">Embleya scabrispora</name>
    <dbReference type="NCBI Taxonomy" id="159449"/>
    <lineage>
        <taxon>Bacteria</taxon>
        <taxon>Bacillati</taxon>
        <taxon>Actinomycetota</taxon>
        <taxon>Actinomycetes</taxon>
        <taxon>Kitasatosporales</taxon>
        <taxon>Streptomycetaceae</taxon>
        <taxon>Embleya</taxon>
    </lineage>
</organism>
<dbReference type="STRING" id="159449.B4N89_33480"/>
<feature type="compositionally biased region" description="Basic and acidic residues" evidence="3">
    <location>
        <begin position="41"/>
        <end position="53"/>
    </location>
</feature>
<evidence type="ECO:0000259" key="4">
    <source>
        <dbReference type="Pfam" id="PF00561"/>
    </source>
</evidence>
<sequence length="377" mass="40373">MDQWWFDPGFGSRVRAGVRIPGSDRGFAGGGGGGAMPGSTDVRRRIGSRDGGRGVRAVGNPGDLCVTSRRRDANIEYMPDGRLSWTASSRLLAGGTRGEARAHHLDPPRSPWSAADLRYRDLPSADPGSGAAPLLLLHGFAGSAADWDGVAPLLAHDRRVLAYDHRGHGDSAKFGERSAYTFDHLSADLESFTERMLPEPFDLLGHSMGGVLALRYTLAHPDRVRSLVLMDTAAEPTSSAVQRVLSRGLNAVVGRWGLGPLLTLLKPFTRAPADASPEDLARRERQSRALAGMDRAAFVGCARALGAYPSLVGRLAEVSCPVTVVVGEHDRRLRGAAEQFAAGIPGARLRVIAGAKHSPQTEQPERWLAAVREHLAR</sequence>
<protein>
    <recommendedName>
        <fullName evidence="4">AB hydrolase-1 domain-containing protein</fullName>
    </recommendedName>
</protein>
<evidence type="ECO:0000256" key="3">
    <source>
        <dbReference type="SAM" id="MobiDB-lite"/>
    </source>
</evidence>
<name>A0A1T3NQG3_9ACTN</name>
<dbReference type="GO" id="GO:0006508">
    <property type="term" value="P:proteolysis"/>
    <property type="evidence" value="ECO:0007669"/>
    <property type="project" value="InterPro"/>
</dbReference>
<dbReference type="InterPro" id="IPR029058">
    <property type="entry name" value="AB_hydrolase_fold"/>
</dbReference>
<dbReference type="SUPFAM" id="SSF53474">
    <property type="entry name" value="alpha/beta-Hydrolases"/>
    <property type="match status" value="1"/>
</dbReference>
<comment type="caution">
    <text evidence="5">The sequence shown here is derived from an EMBL/GenBank/DDBJ whole genome shotgun (WGS) entry which is preliminary data.</text>
</comment>
<reference evidence="5 6" key="1">
    <citation type="submission" date="2017-03" db="EMBL/GenBank/DDBJ databases">
        <title>Draft genome sequence of Streptomyces scabrisporus NF3, endophyte isolated from Amphipterygium adstringens.</title>
        <authorList>
            <person name="Vazquez M."/>
            <person name="Ceapa C.D."/>
            <person name="Rodriguez Luna D."/>
            <person name="Sanchez Esquivel S."/>
        </authorList>
    </citation>
    <scope>NUCLEOTIDE SEQUENCE [LARGE SCALE GENOMIC DNA]</scope>
    <source>
        <strain evidence="5 6">NF3</strain>
    </source>
</reference>
<dbReference type="GO" id="GO:0004177">
    <property type="term" value="F:aminopeptidase activity"/>
    <property type="evidence" value="ECO:0007669"/>
    <property type="project" value="UniProtKB-EC"/>
</dbReference>
<dbReference type="InterPro" id="IPR050266">
    <property type="entry name" value="AB_hydrolase_sf"/>
</dbReference>
<dbReference type="GO" id="GO:0016020">
    <property type="term" value="C:membrane"/>
    <property type="evidence" value="ECO:0007669"/>
    <property type="project" value="TreeGrafter"/>
</dbReference>
<keyword evidence="6" id="KW-1185">Reference proteome</keyword>
<feature type="domain" description="AB hydrolase-1" evidence="4">
    <location>
        <begin position="133"/>
        <end position="362"/>
    </location>
</feature>
<dbReference type="Proteomes" id="UP000190037">
    <property type="component" value="Unassembled WGS sequence"/>
</dbReference>
<dbReference type="InterPro" id="IPR002410">
    <property type="entry name" value="Peptidase_S33"/>
</dbReference>
<dbReference type="AlphaFoldDB" id="A0A1T3NQG3"/>
<comment type="similarity">
    <text evidence="1">Belongs to the peptidase S33 family.</text>
</comment>
<dbReference type="PANTHER" id="PTHR43798">
    <property type="entry name" value="MONOACYLGLYCEROL LIPASE"/>
    <property type="match status" value="1"/>
</dbReference>
<evidence type="ECO:0000256" key="2">
    <source>
        <dbReference type="ARBA" id="ARBA00022801"/>
    </source>
</evidence>
<accession>A0A1T3NQG3</accession>
<feature type="region of interest" description="Disordered" evidence="3">
    <location>
        <begin position="23"/>
        <end position="60"/>
    </location>
</feature>
<gene>
    <name evidence="5" type="ORF">B4N89_33480</name>
</gene>
<evidence type="ECO:0000313" key="5">
    <source>
        <dbReference type="EMBL" id="OPC79018.1"/>
    </source>
</evidence>
<evidence type="ECO:0000256" key="1">
    <source>
        <dbReference type="ARBA" id="ARBA00010088"/>
    </source>
</evidence>
<keyword evidence="2" id="KW-0378">Hydrolase</keyword>
<dbReference type="Gene3D" id="3.40.50.1820">
    <property type="entry name" value="alpha/beta hydrolase"/>
    <property type="match status" value="1"/>
</dbReference>
<dbReference type="PANTHER" id="PTHR43798:SF31">
    <property type="entry name" value="AB HYDROLASE SUPERFAMILY PROTEIN YCLE"/>
    <property type="match status" value="1"/>
</dbReference>
<dbReference type="PRINTS" id="PR00111">
    <property type="entry name" value="ABHYDROLASE"/>
</dbReference>
<dbReference type="EMBL" id="MWQN01000002">
    <property type="protein sequence ID" value="OPC79018.1"/>
    <property type="molecule type" value="Genomic_DNA"/>
</dbReference>
<evidence type="ECO:0000313" key="6">
    <source>
        <dbReference type="Proteomes" id="UP000190037"/>
    </source>
</evidence>
<feature type="compositionally biased region" description="Gly residues" evidence="3">
    <location>
        <begin position="27"/>
        <end position="36"/>
    </location>
</feature>
<proteinExistence type="inferred from homology"/>